<sequence length="275" mass="27427">MKALVELVRAPAALTVPGDAVAGAAASGWPFGRRTLALTGASVCIYWAGMALNDYADRHLDAMERPERPIPSGRVSPGTALGVATGLTAGGLGIAAAAGGSRALRVALPLAATVWAYDFVLKETVFGPAAMAAARTLDVLLGGGGARAALPAALTVGAHTYAVTTLSRSEVDGAKPALPAATLAATAGVRVAAGRVGPLASALLGTYLATTGRAQYDAVRDPAAPKIRRAVGAGIHGMIPLQAGLIARTGAWRSALAVAAAFPIARALSRKVSPT</sequence>
<dbReference type="EMBL" id="FNUJ01000006">
    <property type="protein sequence ID" value="SEF33178.1"/>
    <property type="molecule type" value="Genomic_DNA"/>
</dbReference>
<dbReference type="Proteomes" id="UP000198878">
    <property type="component" value="Unassembled WGS sequence"/>
</dbReference>
<evidence type="ECO:0000256" key="4">
    <source>
        <dbReference type="ARBA" id="ARBA00023136"/>
    </source>
</evidence>
<dbReference type="InterPro" id="IPR000537">
    <property type="entry name" value="UbiA_prenyltransferase"/>
</dbReference>
<dbReference type="InterPro" id="IPR044878">
    <property type="entry name" value="UbiA_sf"/>
</dbReference>
<gene>
    <name evidence="5" type="ORF">SAMN05421837_106633</name>
</gene>
<dbReference type="AlphaFoldDB" id="A0A1H5R6M3"/>
<dbReference type="GO" id="GO:0016765">
    <property type="term" value="F:transferase activity, transferring alkyl or aryl (other than methyl) groups"/>
    <property type="evidence" value="ECO:0007669"/>
    <property type="project" value="InterPro"/>
</dbReference>
<evidence type="ECO:0000256" key="3">
    <source>
        <dbReference type="ARBA" id="ARBA00022989"/>
    </source>
</evidence>
<evidence type="ECO:0000256" key="2">
    <source>
        <dbReference type="ARBA" id="ARBA00022692"/>
    </source>
</evidence>
<evidence type="ECO:0000256" key="1">
    <source>
        <dbReference type="ARBA" id="ARBA00004141"/>
    </source>
</evidence>
<reference evidence="6" key="1">
    <citation type="submission" date="2016-10" db="EMBL/GenBank/DDBJ databases">
        <authorList>
            <person name="Varghese N."/>
            <person name="Submissions S."/>
        </authorList>
    </citation>
    <scope>NUCLEOTIDE SEQUENCE [LARGE SCALE GENOMIC DNA]</scope>
    <source>
        <strain evidence="6">DSM 44654</strain>
    </source>
</reference>
<dbReference type="GO" id="GO:0016020">
    <property type="term" value="C:membrane"/>
    <property type="evidence" value="ECO:0007669"/>
    <property type="project" value="UniProtKB-SubCell"/>
</dbReference>
<dbReference type="PANTHER" id="PTHR42723">
    <property type="entry name" value="CHLOROPHYLL SYNTHASE"/>
    <property type="match status" value="1"/>
</dbReference>
<comment type="subcellular location">
    <subcellularLocation>
        <location evidence="1">Membrane</location>
        <topology evidence="1">Multi-pass membrane protein</topology>
    </subcellularLocation>
</comment>
<organism evidence="5 6">
    <name type="scientific">Amycolatopsis pretoriensis</name>
    <dbReference type="NCBI Taxonomy" id="218821"/>
    <lineage>
        <taxon>Bacteria</taxon>
        <taxon>Bacillati</taxon>
        <taxon>Actinomycetota</taxon>
        <taxon>Actinomycetes</taxon>
        <taxon>Pseudonocardiales</taxon>
        <taxon>Pseudonocardiaceae</taxon>
        <taxon>Amycolatopsis</taxon>
    </lineage>
</organism>
<dbReference type="NCBIfam" id="NF045897">
    <property type="entry name" value="SCO3242_trans"/>
    <property type="match status" value="1"/>
</dbReference>
<accession>A0A1H5R6M3</accession>
<keyword evidence="4" id="KW-0472">Membrane</keyword>
<evidence type="ECO:0000313" key="5">
    <source>
        <dbReference type="EMBL" id="SEF33178.1"/>
    </source>
</evidence>
<keyword evidence="3" id="KW-1133">Transmembrane helix</keyword>
<keyword evidence="6" id="KW-1185">Reference proteome</keyword>
<dbReference type="Pfam" id="PF01040">
    <property type="entry name" value="UbiA"/>
    <property type="match status" value="1"/>
</dbReference>
<dbReference type="STRING" id="218821.SAMN05421837_106633"/>
<dbReference type="InterPro" id="IPR050475">
    <property type="entry name" value="Prenyltransferase_related"/>
</dbReference>
<protein>
    <submittedName>
        <fullName evidence="5">4-hydroxybenzoate polyprenyltransferase</fullName>
    </submittedName>
</protein>
<evidence type="ECO:0000313" key="6">
    <source>
        <dbReference type="Proteomes" id="UP000198878"/>
    </source>
</evidence>
<dbReference type="PANTHER" id="PTHR42723:SF1">
    <property type="entry name" value="CHLOROPHYLL SYNTHASE, CHLOROPLASTIC"/>
    <property type="match status" value="1"/>
</dbReference>
<keyword evidence="2" id="KW-0812">Transmembrane</keyword>
<dbReference type="Gene3D" id="1.10.357.140">
    <property type="entry name" value="UbiA prenyltransferase"/>
    <property type="match status" value="1"/>
</dbReference>
<proteinExistence type="predicted"/>
<name>A0A1H5R6M3_9PSEU</name>
<keyword evidence="5" id="KW-0808">Transferase</keyword>
<dbReference type="CDD" id="cd13964">
    <property type="entry name" value="PT_UbiA_1"/>
    <property type="match status" value="1"/>
</dbReference>